<evidence type="ECO:0000256" key="3">
    <source>
        <dbReference type="ARBA" id="ARBA00022603"/>
    </source>
</evidence>
<feature type="binding site" evidence="7">
    <location>
        <position position="221"/>
    </location>
    <ligand>
        <name>substrate</name>
    </ligand>
</feature>
<keyword evidence="6 7" id="KW-0819">tRNA processing</keyword>
<evidence type="ECO:0000313" key="9">
    <source>
        <dbReference type="EMBL" id="MDR4125409.1"/>
    </source>
</evidence>
<feature type="region of interest" description="Disordered" evidence="8">
    <location>
        <begin position="1"/>
        <end position="61"/>
    </location>
</feature>
<evidence type="ECO:0000256" key="8">
    <source>
        <dbReference type="SAM" id="MobiDB-lite"/>
    </source>
</evidence>
<dbReference type="PROSITE" id="PS51625">
    <property type="entry name" value="SAM_MT_TRMB"/>
    <property type="match status" value="1"/>
</dbReference>
<comment type="function">
    <text evidence="2 7">Catalyzes the formation of N(7)-methylguanine at position 46 (m7G46) in tRNA.</text>
</comment>
<feature type="binding site" evidence="7">
    <location>
        <position position="135"/>
    </location>
    <ligand>
        <name>S-adenosyl-L-methionine</name>
        <dbReference type="ChEBI" id="CHEBI:59789"/>
    </ligand>
</feature>
<comment type="pathway">
    <text evidence="7">tRNA modification; N(7)-methylguanine-tRNA biosynthesis.</text>
</comment>
<reference evidence="9 10" key="1">
    <citation type="submission" date="2023-08" db="EMBL/GenBank/DDBJ databases">
        <title>Alcaligenaceae gen. nov., a novel taxon isolated from the sludge of Yixing Pesticide Factory.</title>
        <authorList>
            <person name="Ruan L."/>
        </authorList>
    </citation>
    <scope>NUCLEOTIDE SEQUENCE [LARGE SCALE GENOMIC DNA]</scope>
    <source>
        <strain evidence="9 10">LG-2</strain>
    </source>
</reference>
<feature type="binding site" evidence="7">
    <location>
        <position position="185"/>
    </location>
    <ligand>
        <name>S-adenosyl-L-methionine</name>
        <dbReference type="ChEBI" id="CHEBI:59789"/>
    </ligand>
</feature>
<evidence type="ECO:0000256" key="2">
    <source>
        <dbReference type="ARBA" id="ARBA00003015"/>
    </source>
</evidence>
<evidence type="ECO:0000313" key="10">
    <source>
        <dbReference type="Proteomes" id="UP001232156"/>
    </source>
</evidence>
<feature type="compositionally biased region" description="Gly residues" evidence="8">
    <location>
        <begin position="27"/>
        <end position="37"/>
    </location>
</feature>
<keyword evidence="10" id="KW-1185">Reference proteome</keyword>
<comment type="similarity">
    <text evidence="7">Belongs to the class I-like SAM-binding methyltransferase superfamily. TrmB family.</text>
</comment>
<comment type="catalytic activity">
    <reaction evidence="1 7">
        <text>guanosine(46) in tRNA + S-adenosyl-L-methionine = N(7)-methylguanosine(46) in tRNA + S-adenosyl-L-homocysteine</text>
        <dbReference type="Rhea" id="RHEA:42708"/>
        <dbReference type="Rhea" id="RHEA-COMP:10188"/>
        <dbReference type="Rhea" id="RHEA-COMP:10189"/>
        <dbReference type="ChEBI" id="CHEBI:57856"/>
        <dbReference type="ChEBI" id="CHEBI:59789"/>
        <dbReference type="ChEBI" id="CHEBI:74269"/>
        <dbReference type="ChEBI" id="CHEBI:74480"/>
        <dbReference type="EC" id="2.1.1.33"/>
    </reaction>
</comment>
<dbReference type="SUPFAM" id="SSF53335">
    <property type="entry name" value="S-adenosyl-L-methionine-dependent methyltransferases"/>
    <property type="match status" value="1"/>
</dbReference>
<evidence type="ECO:0000256" key="6">
    <source>
        <dbReference type="ARBA" id="ARBA00022694"/>
    </source>
</evidence>
<dbReference type="PANTHER" id="PTHR23417:SF14">
    <property type="entry name" value="PENTACOTRIPEPTIDE-REPEAT REGION OF PRORP DOMAIN-CONTAINING PROTEIN"/>
    <property type="match status" value="1"/>
</dbReference>
<dbReference type="RefSeq" id="WP_347286642.1">
    <property type="nucleotide sequence ID" value="NZ_JAUZQE010000009.1"/>
</dbReference>
<dbReference type="Gene3D" id="3.40.50.150">
    <property type="entry name" value="Vaccinia Virus protein VP39"/>
    <property type="match status" value="1"/>
</dbReference>
<feature type="compositionally biased region" description="Low complexity" evidence="8">
    <location>
        <begin position="38"/>
        <end position="49"/>
    </location>
</feature>
<dbReference type="NCBIfam" id="TIGR00091">
    <property type="entry name" value="tRNA (guanosine(46)-N7)-methyltransferase TrmB"/>
    <property type="match status" value="1"/>
</dbReference>
<dbReference type="Proteomes" id="UP001232156">
    <property type="component" value="Unassembled WGS sequence"/>
</dbReference>
<dbReference type="CDD" id="cd02440">
    <property type="entry name" value="AdoMet_MTases"/>
    <property type="match status" value="1"/>
</dbReference>
<proteinExistence type="inferred from homology"/>
<evidence type="ECO:0000256" key="7">
    <source>
        <dbReference type="HAMAP-Rule" id="MF_01057"/>
    </source>
</evidence>
<dbReference type="InterPro" id="IPR029063">
    <property type="entry name" value="SAM-dependent_MTases_sf"/>
</dbReference>
<name>A0ABU1D4Q7_9BURK</name>
<feature type="binding site" evidence="7">
    <location>
        <position position="162"/>
    </location>
    <ligand>
        <name>S-adenosyl-L-methionine</name>
        <dbReference type="ChEBI" id="CHEBI:59789"/>
    </ligand>
</feature>
<evidence type="ECO:0000256" key="5">
    <source>
        <dbReference type="ARBA" id="ARBA00022691"/>
    </source>
</evidence>
<feature type="compositionally biased region" description="Polar residues" evidence="8">
    <location>
        <begin position="1"/>
        <end position="16"/>
    </location>
</feature>
<dbReference type="EMBL" id="JAUZQE010000009">
    <property type="protein sequence ID" value="MDR4125409.1"/>
    <property type="molecule type" value="Genomic_DNA"/>
</dbReference>
<dbReference type="GO" id="GO:0008176">
    <property type="term" value="F:tRNA (guanine(46)-N7)-methyltransferase activity"/>
    <property type="evidence" value="ECO:0007669"/>
    <property type="project" value="UniProtKB-EC"/>
</dbReference>
<feature type="binding site" evidence="7">
    <location>
        <begin position="256"/>
        <end position="259"/>
    </location>
    <ligand>
        <name>substrate</name>
    </ligand>
</feature>
<evidence type="ECO:0000256" key="4">
    <source>
        <dbReference type="ARBA" id="ARBA00022679"/>
    </source>
</evidence>
<feature type="binding site" evidence="7">
    <location>
        <position position="110"/>
    </location>
    <ligand>
        <name>S-adenosyl-L-methionine</name>
        <dbReference type="ChEBI" id="CHEBI:59789"/>
    </ligand>
</feature>
<dbReference type="EC" id="2.1.1.33" evidence="7"/>
<dbReference type="HAMAP" id="MF_01057">
    <property type="entry name" value="tRNA_methyltr_TrmB"/>
    <property type="match status" value="1"/>
</dbReference>
<evidence type="ECO:0000256" key="1">
    <source>
        <dbReference type="ARBA" id="ARBA00000142"/>
    </source>
</evidence>
<keyword evidence="3 7" id="KW-0489">Methyltransferase</keyword>
<sequence length="278" mass="30586">MMHDPNSPNTSGQSPEPLNDTATAGIGTPGTAGGQCPGGPSASGAADAARTAIEQSGRGHIRSFVHRRSHITPSQREALERLMPLWAIPYQPALLDFAQAFGRKAPTILEIGFGMGETTEKIALARPDDNFLGVEVFNAGVGAMLKRIDESGLTNVRVIQHDAVEVLNHMIAPESLDGVHIYFPDPWPKKRHHKRRLIQPPLVRLLASRMKPGAYIHLATDWENYAEQMLEVLSSEALLENTVDGYAPRPEFRPLTKFEARGLRLGHGVWDLIFKRRA</sequence>
<gene>
    <name evidence="7 9" type="primary">trmB</name>
    <name evidence="9" type="ORF">Q8947_05355</name>
</gene>
<feature type="binding site" evidence="7">
    <location>
        <position position="189"/>
    </location>
    <ligand>
        <name>substrate</name>
    </ligand>
</feature>
<keyword evidence="4 7" id="KW-0808">Transferase</keyword>
<accession>A0ABU1D4Q7</accession>
<dbReference type="Pfam" id="PF02390">
    <property type="entry name" value="Methyltransf_4"/>
    <property type="match status" value="1"/>
</dbReference>
<dbReference type="PANTHER" id="PTHR23417">
    <property type="entry name" value="3-DEOXY-D-MANNO-OCTULOSONIC-ACID TRANSFERASE/TRNA GUANINE-N 7 - -METHYLTRANSFERASE"/>
    <property type="match status" value="1"/>
</dbReference>
<organism evidence="9 10">
    <name type="scientific">Yanghanlia caeni</name>
    <dbReference type="NCBI Taxonomy" id="3064283"/>
    <lineage>
        <taxon>Bacteria</taxon>
        <taxon>Pseudomonadati</taxon>
        <taxon>Pseudomonadota</taxon>
        <taxon>Betaproteobacteria</taxon>
        <taxon>Burkholderiales</taxon>
        <taxon>Alcaligenaceae</taxon>
        <taxon>Yanghanlia</taxon>
    </lineage>
</organism>
<comment type="caution">
    <text evidence="7">Lacks conserved residue(s) required for the propagation of feature annotation.</text>
</comment>
<keyword evidence="5 7" id="KW-0949">S-adenosyl-L-methionine</keyword>
<dbReference type="InterPro" id="IPR055361">
    <property type="entry name" value="tRNA_methyltr_TrmB_bact"/>
</dbReference>
<comment type="caution">
    <text evidence="9">The sequence shown here is derived from an EMBL/GenBank/DDBJ whole genome shotgun (WGS) entry which is preliminary data.</text>
</comment>
<dbReference type="InterPro" id="IPR003358">
    <property type="entry name" value="tRNA_(Gua-N-7)_MeTrfase_Trmb"/>
</dbReference>
<protein>
    <recommendedName>
        <fullName evidence="7">tRNA (guanine-N(7)-)-methyltransferase</fullName>
        <ecNumber evidence="7">2.1.1.33</ecNumber>
    </recommendedName>
    <alternativeName>
        <fullName evidence="7">tRNA (guanine(46)-N(7))-methyltransferase</fullName>
    </alternativeName>
    <alternativeName>
        <fullName evidence="7">tRNA(m7G46)-methyltransferase</fullName>
    </alternativeName>
</protein>